<keyword evidence="2 7" id="KW-0547">Nucleotide-binding</keyword>
<dbReference type="Gene3D" id="3.40.50.300">
    <property type="entry name" value="P-loop containing nucleotide triphosphate hydrolases"/>
    <property type="match status" value="1"/>
</dbReference>
<comment type="subunit">
    <text evidence="7">Homodimer. Binds to stalled ribosomes, contacting rRNA.</text>
</comment>
<evidence type="ECO:0000259" key="9">
    <source>
        <dbReference type="PROSITE" id="PS50828"/>
    </source>
</evidence>
<dbReference type="Pfam" id="PF20297">
    <property type="entry name" value="MSSS"/>
    <property type="match status" value="1"/>
</dbReference>
<proteinExistence type="inferred from homology"/>
<feature type="domain" description="Smr" evidence="9">
    <location>
        <begin position="769"/>
        <end position="844"/>
    </location>
</feature>
<keyword evidence="4 7" id="KW-0067">ATP-binding</keyword>
<dbReference type="SUPFAM" id="SSF160443">
    <property type="entry name" value="SMR domain-like"/>
    <property type="match status" value="1"/>
</dbReference>
<dbReference type="SUPFAM" id="SSF48334">
    <property type="entry name" value="DNA repair protein MutS, domain III"/>
    <property type="match status" value="1"/>
</dbReference>
<comment type="caution">
    <text evidence="10">The sequence shown here is derived from an EMBL/GenBank/DDBJ whole genome shotgun (WGS) entry which is preliminary data.</text>
</comment>
<dbReference type="PANTHER" id="PTHR48466:SF2">
    <property type="entry name" value="OS10G0509000 PROTEIN"/>
    <property type="match status" value="1"/>
</dbReference>
<dbReference type="InterPro" id="IPR027417">
    <property type="entry name" value="P-loop_NTPase"/>
</dbReference>
<dbReference type="InterPro" id="IPR045076">
    <property type="entry name" value="MutS"/>
</dbReference>
<dbReference type="InterPro" id="IPR036063">
    <property type="entry name" value="Smr_dom_sf"/>
</dbReference>
<comment type="function">
    <text evidence="7">Acts as a ribosome collision sensor, splitting the ribosome into its 2 subunits. Detects stalled/collided 70S ribosomes which it binds and splits by an ATP-hydrolysis driven conformational change. Acts upstream of the ribosome quality control system (RQC), a ribosome-associated complex that mediates the extraction of incompletely synthesized nascent chains from stalled ribosomes and their subsequent degradation. Probably generates substrates for RQC.</text>
</comment>
<feature type="compositionally biased region" description="Basic residues" evidence="8">
    <location>
        <begin position="654"/>
        <end position="663"/>
    </location>
</feature>
<dbReference type="RefSeq" id="WP_009121538.1">
    <property type="nucleotide sequence ID" value="NZ_FQWK01000003.1"/>
</dbReference>
<evidence type="ECO:0000256" key="7">
    <source>
        <dbReference type="HAMAP-Rule" id="MF_00092"/>
    </source>
</evidence>
<dbReference type="PANTHER" id="PTHR48466">
    <property type="entry name" value="OS10G0509000 PROTEIN-RELATED"/>
    <property type="match status" value="1"/>
</dbReference>
<keyword evidence="6 7" id="KW-0238">DNA-binding</keyword>
<evidence type="ECO:0000256" key="6">
    <source>
        <dbReference type="ARBA" id="ARBA00023125"/>
    </source>
</evidence>
<comment type="similarity">
    <text evidence="7">Belongs to the DNA mismatch repair MutS family. MutS2 subfamily.</text>
</comment>
<feature type="compositionally biased region" description="Low complexity" evidence="8">
    <location>
        <begin position="666"/>
        <end position="677"/>
    </location>
</feature>
<comment type="function">
    <text evidence="7">Endonuclease that is involved in the suppression of homologous recombination and thus may have a key role in the control of bacterial genetic diversity.</text>
</comment>
<organism evidence="10 11">
    <name type="scientific">Bacteroides clarus YIT 12056</name>
    <dbReference type="NCBI Taxonomy" id="762984"/>
    <lineage>
        <taxon>Bacteria</taxon>
        <taxon>Pseudomonadati</taxon>
        <taxon>Bacteroidota</taxon>
        <taxon>Bacteroidia</taxon>
        <taxon>Bacteroidales</taxon>
        <taxon>Bacteroidaceae</taxon>
        <taxon>Bacteroides</taxon>
    </lineage>
</organism>
<keyword evidence="5 7" id="KW-0694">RNA-binding</keyword>
<evidence type="ECO:0000313" key="10">
    <source>
        <dbReference type="EMBL" id="EGF53052.1"/>
    </source>
</evidence>
<dbReference type="SMART" id="SM00463">
    <property type="entry name" value="SMR"/>
    <property type="match status" value="1"/>
</dbReference>
<keyword evidence="11" id="KW-1185">Reference proteome</keyword>
<keyword evidence="7" id="KW-0540">Nuclease</keyword>
<dbReference type="Pfam" id="PF01713">
    <property type="entry name" value="Smr"/>
    <property type="match status" value="1"/>
</dbReference>
<dbReference type="InterPro" id="IPR000432">
    <property type="entry name" value="DNA_mismatch_repair_MutS_C"/>
</dbReference>
<evidence type="ECO:0000256" key="4">
    <source>
        <dbReference type="ARBA" id="ARBA00022840"/>
    </source>
</evidence>
<dbReference type="CDD" id="cd06503">
    <property type="entry name" value="ATP-synt_Fo_b"/>
    <property type="match status" value="1"/>
</dbReference>
<accession>A0ABN0CQA3</accession>
<protein>
    <recommendedName>
        <fullName evidence="7">Endonuclease MutS2</fullName>
        <ecNumber evidence="7">3.1.-.-</ecNumber>
    </recommendedName>
    <alternativeName>
        <fullName evidence="7">Ribosome-associated protein quality control-upstream factor</fullName>
        <shortName evidence="7">RQC-upstream factor</shortName>
        <shortName evidence="7">RqcU</shortName>
        <ecNumber evidence="7">3.6.4.-</ecNumber>
    </alternativeName>
</protein>
<dbReference type="EC" id="3.6.4.-" evidence="7"/>
<sequence>MIYPQNFEQKIGFDQIRQLLKEKCLSTLGEERVTDMAFSDRFSEVEERLDQVTEFVRILQEEDNFPAQYFFDVRPSLKRIRVEGMYLDEQELFDLRRSLETIRDIVRFLQKSEDEEESTSPYPCLKRLAGDITVFPQLIGKINGILSPYGKIKDNASAELARIRRELASTMGSISRSLNSILRNAQSEGVVDKDVAPTMRDGRLVIPVVPALKRKIKGIVHDESASGKTVFIEPAEVVEANNRIRELEGDERREIIRILMEFSNLLRPSIPDVLLSYEFLAEIDFIRAKALFSEQITGLKPAFENKQVLDWTMAVHPLLQLSLAKHGKKVVPLDIELNEKQRILIISGPNAGGKSVCLKTVGLLQYMLQCGLLIPMHERSHAGIFSNIFIDIGDEQSIEDDLSTYSSHLTNMKIMMKSCNERSLILIDEFGGGTEPQIGGAIAEAVLKRFNQKQTFGVITTHYQNLKHFAEDHEGVVNGAMLYDRHLMQALFQLQIGNPGSSFAVEIARKIGLPEDVIADASEIVGSEYINADKYLQDIVRDKRYWEGKRQTIRQREKHMEETIARYQAEIEELQKSRKEILRKAKEEAEQLMQEANARIENTIRTIKEVQAEKEKTRQVRQELSDFRESMEALAAKEQEEKIARKIEKLKEKQNRKKEKKANRGQENALSAQALAEQQARKEAERLAAIVPGSNVKIKGQTSVGEVLEINGKNAVVAFGSIKTTVKLDRLERTNAQPKQADVSTKSTYISSQTQDSMYEKKLNFKQDIDVRGMRGDEALQAVTYFIDDAILVGMSRIRILHGTGTGILRTLIRQYLQTVPGVSHFADEHIQFGGAGITVVDLS</sequence>
<dbReference type="SMART" id="SM00533">
    <property type="entry name" value="MUTSd"/>
    <property type="match status" value="1"/>
</dbReference>
<evidence type="ECO:0000256" key="3">
    <source>
        <dbReference type="ARBA" id="ARBA00022801"/>
    </source>
</evidence>
<gene>
    <name evidence="7" type="primary">mutS2</name>
    <name evidence="7" type="synonym">rqcU</name>
    <name evidence="10" type="ORF">HMPREF9445_01381</name>
</gene>
<dbReference type="InterPro" id="IPR005747">
    <property type="entry name" value="MutS2"/>
</dbReference>
<evidence type="ECO:0000313" key="11">
    <source>
        <dbReference type="Proteomes" id="UP000010321"/>
    </source>
</evidence>
<dbReference type="Pfam" id="PF00488">
    <property type="entry name" value="MutS_V"/>
    <property type="match status" value="1"/>
</dbReference>
<dbReference type="InterPro" id="IPR007696">
    <property type="entry name" value="DNA_mismatch_repair_MutS_core"/>
</dbReference>
<dbReference type="PIRSF" id="PIRSF005814">
    <property type="entry name" value="MutS_YshD"/>
    <property type="match status" value="1"/>
</dbReference>
<feature type="binding site" evidence="7">
    <location>
        <begin position="348"/>
        <end position="355"/>
    </location>
    <ligand>
        <name>ATP</name>
        <dbReference type="ChEBI" id="CHEBI:30616"/>
    </ligand>
</feature>
<keyword evidence="1 7" id="KW-0699">rRNA-binding</keyword>
<dbReference type="InterPro" id="IPR046893">
    <property type="entry name" value="MSSS"/>
</dbReference>
<dbReference type="InterPro" id="IPR036187">
    <property type="entry name" value="DNA_mismatch_repair_MutS_sf"/>
</dbReference>
<dbReference type="HAMAP" id="MF_00092">
    <property type="entry name" value="MutS2"/>
    <property type="match status" value="1"/>
</dbReference>
<dbReference type="EMBL" id="AFBM01000010">
    <property type="protein sequence ID" value="EGF53052.1"/>
    <property type="molecule type" value="Genomic_DNA"/>
</dbReference>
<keyword evidence="3 7" id="KW-0378">Hydrolase</keyword>
<dbReference type="SUPFAM" id="SSF52540">
    <property type="entry name" value="P-loop containing nucleoside triphosphate hydrolases"/>
    <property type="match status" value="1"/>
</dbReference>
<dbReference type="SMART" id="SM00534">
    <property type="entry name" value="MUTSac"/>
    <property type="match status" value="1"/>
</dbReference>
<evidence type="ECO:0000256" key="2">
    <source>
        <dbReference type="ARBA" id="ARBA00022741"/>
    </source>
</evidence>
<keyword evidence="7" id="KW-0255">Endonuclease</keyword>
<reference evidence="10 11" key="1">
    <citation type="submission" date="2011-02" db="EMBL/GenBank/DDBJ databases">
        <authorList>
            <person name="Weinstock G."/>
            <person name="Sodergren E."/>
            <person name="Clifton S."/>
            <person name="Fulton L."/>
            <person name="Fulton B."/>
            <person name="Courtney L."/>
            <person name="Fronick C."/>
            <person name="Harrison M."/>
            <person name="Strong C."/>
            <person name="Farmer C."/>
            <person name="Delahaunty K."/>
            <person name="Markovic C."/>
            <person name="Hall O."/>
            <person name="Minx P."/>
            <person name="Tomlinson C."/>
            <person name="Mitreva M."/>
            <person name="Hou S."/>
            <person name="Chen J."/>
            <person name="Wollam A."/>
            <person name="Pepin K.H."/>
            <person name="Johnson M."/>
            <person name="Bhonagiri V."/>
            <person name="Zhang X."/>
            <person name="Suruliraj S."/>
            <person name="Warren W."/>
            <person name="Chinwalla A."/>
            <person name="Mardis E.R."/>
            <person name="Wilson R.K."/>
        </authorList>
    </citation>
    <scope>NUCLEOTIDE SEQUENCE [LARGE SCALE GENOMIC DNA]</scope>
    <source>
        <strain evidence="10 11">YIT 12056</strain>
    </source>
</reference>
<dbReference type="InterPro" id="IPR002625">
    <property type="entry name" value="Smr_dom"/>
</dbReference>
<dbReference type="Gene3D" id="3.30.1370.110">
    <property type="match status" value="1"/>
</dbReference>
<name>A0ABN0CQA3_9BACE</name>
<feature type="region of interest" description="Disordered" evidence="8">
    <location>
        <begin position="650"/>
        <end position="677"/>
    </location>
</feature>
<dbReference type="EC" id="3.1.-.-" evidence="7"/>
<dbReference type="Proteomes" id="UP000010321">
    <property type="component" value="Unassembled WGS sequence"/>
</dbReference>
<evidence type="ECO:0000256" key="1">
    <source>
        <dbReference type="ARBA" id="ARBA00022730"/>
    </source>
</evidence>
<dbReference type="PROSITE" id="PS50828">
    <property type="entry name" value="SMR"/>
    <property type="match status" value="1"/>
</dbReference>
<evidence type="ECO:0000256" key="5">
    <source>
        <dbReference type="ARBA" id="ARBA00022884"/>
    </source>
</evidence>
<dbReference type="NCBIfam" id="TIGR01069">
    <property type="entry name" value="mutS2"/>
    <property type="match status" value="1"/>
</dbReference>
<evidence type="ECO:0000256" key="8">
    <source>
        <dbReference type="SAM" id="MobiDB-lite"/>
    </source>
</evidence>